<keyword evidence="8" id="KW-1185">Reference proteome</keyword>
<reference evidence="7 8" key="1">
    <citation type="submission" date="2020-04" db="EMBL/GenBank/DDBJ databases">
        <title>Enterovirga sp. isolate from soil.</title>
        <authorList>
            <person name="Chea S."/>
            <person name="Kim D.-U."/>
        </authorList>
    </citation>
    <scope>NUCLEOTIDE SEQUENCE [LARGE SCALE GENOMIC DNA]</scope>
    <source>
        <strain evidence="7 8">DB1703</strain>
    </source>
</reference>
<evidence type="ECO:0000256" key="4">
    <source>
        <dbReference type="RuleBase" id="RU003719"/>
    </source>
</evidence>
<dbReference type="CDD" id="cd12169">
    <property type="entry name" value="PGDH_like_1"/>
    <property type="match status" value="1"/>
</dbReference>
<dbReference type="AlphaFoldDB" id="A0A849I6M7"/>
<dbReference type="InterPro" id="IPR006139">
    <property type="entry name" value="D-isomer_2_OHA_DH_cat_dom"/>
</dbReference>
<comment type="caution">
    <text evidence="7">The sequence shown here is derived from an EMBL/GenBank/DDBJ whole genome shotgun (WGS) entry which is preliminary data.</text>
</comment>
<evidence type="ECO:0000259" key="6">
    <source>
        <dbReference type="Pfam" id="PF02826"/>
    </source>
</evidence>
<gene>
    <name evidence="7" type="ORF">HJG44_11675</name>
</gene>
<dbReference type="InterPro" id="IPR006140">
    <property type="entry name" value="D-isomer_DH_NAD-bd"/>
</dbReference>
<dbReference type="InterPro" id="IPR036291">
    <property type="entry name" value="NAD(P)-bd_dom_sf"/>
</dbReference>
<dbReference type="Gene3D" id="3.40.50.720">
    <property type="entry name" value="NAD(P)-binding Rossmann-like Domain"/>
    <property type="match status" value="2"/>
</dbReference>
<proteinExistence type="inferred from homology"/>
<sequence>MRIAVLDDYQDAFRRHPNFQALAAHEVTAFTDTVKDPDELAARLAPFDAIVLIQQRSPLPDAVISRLSNLKFISQTGRNTYHLDLAACRRQGVTVSAGGAGDPSVTAELTWGLVLAALRHIPEEVGNLKAGRWQSTLGTRLRGKILGIYGFGRIGSIVAGYGRAFGMRVLCFGREGSLARAREAGYEVPSSRAAFFSVCDVICLHVLLTPETRGVITAADLAHMKPDALLVNTSRAPIIEEGALAAALLAGRPGRAAVDVFDDEPVLGASDPLIGMPNALCTPHLGYVARETYEALFGTAIDQILAFETGAPINLVELPAPR</sequence>
<evidence type="ECO:0000259" key="5">
    <source>
        <dbReference type="Pfam" id="PF00389"/>
    </source>
</evidence>
<dbReference type="Pfam" id="PF02826">
    <property type="entry name" value="2-Hacid_dh_C"/>
    <property type="match status" value="1"/>
</dbReference>
<dbReference type="Proteomes" id="UP000564885">
    <property type="component" value="Unassembled WGS sequence"/>
</dbReference>
<evidence type="ECO:0000256" key="2">
    <source>
        <dbReference type="ARBA" id="ARBA00023002"/>
    </source>
</evidence>
<feature type="domain" description="D-isomer specific 2-hydroxyacid dehydrogenase NAD-binding" evidence="6">
    <location>
        <begin position="112"/>
        <end position="286"/>
    </location>
</feature>
<protein>
    <submittedName>
        <fullName evidence="7">D-2-hydroxyacid dehydrogenase family protein</fullName>
    </submittedName>
</protein>
<accession>A0A849I6M7</accession>
<feature type="domain" description="D-isomer specific 2-hydroxyacid dehydrogenase catalytic" evidence="5">
    <location>
        <begin position="23"/>
        <end position="316"/>
    </location>
</feature>
<evidence type="ECO:0000313" key="8">
    <source>
        <dbReference type="Proteomes" id="UP000564885"/>
    </source>
</evidence>
<evidence type="ECO:0000256" key="3">
    <source>
        <dbReference type="ARBA" id="ARBA00023027"/>
    </source>
</evidence>
<dbReference type="SUPFAM" id="SSF51735">
    <property type="entry name" value="NAD(P)-binding Rossmann-fold domains"/>
    <property type="match status" value="1"/>
</dbReference>
<dbReference type="SUPFAM" id="SSF52283">
    <property type="entry name" value="Formate/glycerate dehydrogenase catalytic domain-like"/>
    <property type="match status" value="1"/>
</dbReference>
<dbReference type="GO" id="GO:0016616">
    <property type="term" value="F:oxidoreductase activity, acting on the CH-OH group of donors, NAD or NADP as acceptor"/>
    <property type="evidence" value="ECO:0007669"/>
    <property type="project" value="InterPro"/>
</dbReference>
<dbReference type="PANTHER" id="PTHR42789">
    <property type="entry name" value="D-ISOMER SPECIFIC 2-HYDROXYACID DEHYDROGENASE FAMILY PROTEIN (AFU_ORTHOLOGUE AFUA_6G10090)"/>
    <property type="match status" value="1"/>
</dbReference>
<dbReference type="RefSeq" id="WP_171218539.1">
    <property type="nucleotide sequence ID" value="NZ_JABEPP010000003.1"/>
</dbReference>
<evidence type="ECO:0000313" key="7">
    <source>
        <dbReference type="EMBL" id="NNM73038.1"/>
    </source>
</evidence>
<organism evidence="7 8">
    <name type="scientific">Enterovirga aerilata</name>
    <dbReference type="NCBI Taxonomy" id="2730920"/>
    <lineage>
        <taxon>Bacteria</taxon>
        <taxon>Pseudomonadati</taxon>
        <taxon>Pseudomonadota</taxon>
        <taxon>Alphaproteobacteria</taxon>
        <taxon>Hyphomicrobiales</taxon>
        <taxon>Methylobacteriaceae</taxon>
        <taxon>Enterovirga</taxon>
    </lineage>
</organism>
<keyword evidence="3" id="KW-0520">NAD</keyword>
<dbReference type="Pfam" id="PF00389">
    <property type="entry name" value="2-Hacid_dh"/>
    <property type="match status" value="1"/>
</dbReference>
<evidence type="ECO:0000256" key="1">
    <source>
        <dbReference type="ARBA" id="ARBA00005854"/>
    </source>
</evidence>
<keyword evidence="2 4" id="KW-0560">Oxidoreductase</keyword>
<dbReference type="InterPro" id="IPR050857">
    <property type="entry name" value="D-2-hydroxyacid_DH"/>
</dbReference>
<dbReference type="GO" id="GO:0051287">
    <property type="term" value="F:NAD binding"/>
    <property type="evidence" value="ECO:0007669"/>
    <property type="project" value="InterPro"/>
</dbReference>
<name>A0A849I6M7_9HYPH</name>
<dbReference type="EMBL" id="JABEPP010000003">
    <property type="protein sequence ID" value="NNM73038.1"/>
    <property type="molecule type" value="Genomic_DNA"/>
</dbReference>
<dbReference type="PANTHER" id="PTHR42789:SF1">
    <property type="entry name" value="D-ISOMER SPECIFIC 2-HYDROXYACID DEHYDROGENASE FAMILY PROTEIN (AFU_ORTHOLOGUE AFUA_6G10090)"/>
    <property type="match status" value="1"/>
</dbReference>
<comment type="similarity">
    <text evidence="1 4">Belongs to the D-isomer specific 2-hydroxyacid dehydrogenase family.</text>
</comment>